<evidence type="ECO:0000256" key="2">
    <source>
        <dbReference type="SAM" id="MobiDB-lite"/>
    </source>
</evidence>
<dbReference type="GO" id="GO:0032797">
    <property type="term" value="C:SMN complex"/>
    <property type="evidence" value="ECO:0007669"/>
    <property type="project" value="TreeGrafter"/>
</dbReference>
<feature type="compositionally biased region" description="Polar residues" evidence="2">
    <location>
        <begin position="1"/>
        <end position="10"/>
    </location>
</feature>
<sequence length="328" mass="37582">MSDKASSTRWPTGENLAATQEDYTNIPGATPFFKLDSKDFSLENYTPSTGLPSNPQDYLRNVMIEARDCPNVVVAKSRPSKIKQNDLNLPEEEDIPGGNFAPTKEWCQMQVSNFFVARSEFSRHLAVLKSIKRQTKKRPKLPIYPLPAWDDELNWRLLSLGNKFTERNSDFSSSPVVKDENMETADEKHVSTTMADNKESCENMQASANIEEDRIVDLSQLKEGYPPLLRMLLRMDAKHVESNLEYHVRWLQTYGFSHQQGRWIYALLVCLEKPLFPTVLSTLRDLARQCAQLRTTYTSEDMEQLNGLNLIICIVGKYFDQSDLLDNT</sequence>
<dbReference type="Gene3D" id="1.20.58.1070">
    <property type="match status" value="1"/>
</dbReference>
<dbReference type="AlphaFoldDB" id="A0A6F9DDP9"/>
<dbReference type="PANTHER" id="PTHR12794">
    <property type="entry name" value="GEMIN2"/>
    <property type="match status" value="1"/>
</dbReference>
<dbReference type="GO" id="GO:0005634">
    <property type="term" value="C:nucleus"/>
    <property type="evidence" value="ECO:0007669"/>
    <property type="project" value="TreeGrafter"/>
</dbReference>
<dbReference type="Pfam" id="PF04938">
    <property type="entry name" value="SIP1"/>
    <property type="match status" value="1"/>
</dbReference>
<dbReference type="InterPro" id="IPR035426">
    <property type="entry name" value="Gemin2/Brr1"/>
</dbReference>
<dbReference type="EMBL" id="LR785407">
    <property type="protein sequence ID" value="CAB3248730.1"/>
    <property type="molecule type" value="mRNA"/>
</dbReference>
<protein>
    <submittedName>
        <fullName evidence="3">Gem-associated protein 2</fullName>
    </submittedName>
</protein>
<accession>A0A6F9DDP9</accession>
<feature type="compositionally biased region" description="Basic and acidic residues" evidence="2">
    <location>
        <begin position="177"/>
        <end position="197"/>
    </location>
</feature>
<comment type="similarity">
    <text evidence="1">Belongs to the gemin-2 family.</text>
</comment>
<feature type="region of interest" description="Disordered" evidence="2">
    <location>
        <begin position="170"/>
        <end position="197"/>
    </location>
</feature>
<organism evidence="3">
    <name type="scientific">Phallusia mammillata</name>
    <dbReference type="NCBI Taxonomy" id="59560"/>
    <lineage>
        <taxon>Eukaryota</taxon>
        <taxon>Metazoa</taxon>
        <taxon>Chordata</taxon>
        <taxon>Tunicata</taxon>
        <taxon>Ascidiacea</taxon>
        <taxon>Phlebobranchia</taxon>
        <taxon>Ascidiidae</taxon>
        <taxon>Phallusia</taxon>
    </lineage>
</organism>
<proteinExistence type="evidence at transcript level"/>
<dbReference type="PANTHER" id="PTHR12794:SF0">
    <property type="entry name" value="GEM-ASSOCIATED PROTEIN 2"/>
    <property type="match status" value="1"/>
</dbReference>
<evidence type="ECO:0000313" key="3">
    <source>
        <dbReference type="EMBL" id="CAB3248730.1"/>
    </source>
</evidence>
<gene>
    <name evidence="3" type="primary">Gemin2</name>
</gene>
<dbReference type="GO" id="GO:0000387">
    <property type="term" value="P:spliceosomal snRNP assembly"/>
    <property type="evidence" value="ECO:0007669"/>
    <property type="project" value="InterPro"/>
</dbReference>
<name>A0A6F9DDP9_9ASCI</name>
<reference evidence="3" key="1">
    <citation type="submission" date="2020-04" db="EMBL/GenBank/DDBJ databases">
        <authorList>
            <person name="Neveu A P."/>
        </authorList>
    </citation>
    <scope>NUCLEOTIDE SEQUENCE</scope>
    <source>
        <tissue evidence="3">Whole embryo</tissue>
    </source>
</reference>
<evidence type="ECO:0000256" key="1">
    <source>
        <dbReference type="ARBA" id="ARBA00025758"/>
    </source>
</evidence>
<feature type="region of interest" description="Disordered" evidence="2">
    <location>
        <begin position="1"/>
        <end position="22"/>
    </location>
</feature>